<evidence type="ECO:0000313" key="8">
    <source>
        <dbReference type="EMBL" id="CAH1407054.1"/>
    </source>
</evidence>
<feature type="domain" description="Acylphosphatase-like" evidence="7">
    <location>
        <begin position="12"/>
        <end position="102"/>
    </location>
</feature>
<dbReference type="PROSITE" id="PS51160">
    <property type="entry name" value="ACYLPHOSPHATASE_3"/>
    <property type="match status" value="1"/>
</dbReference>
<dbReference type="EMBL" id="OV725083">
    <property type="protein sequence ID" value="CAH1407054.1"/>
    <property type="molecule type" value="Genomic_DNA"/>
</dbReference>
<keyword evidence="3" id="KW-0378">Hydrolase</keyword>
<dbReference type="Proteomes" id="UP001152798">
    <property type="component" value="Chromosome 7"/>
</dbReference>
<evidence type="ECO:0000256" key="4">
    <source>
        <dbReference type="ARBA" id="ARBA00047645"/>
    </source>
</evidence>
<protein>
    <recommendedName>
        <fullName evidence="2">acylphosphatase</fullName>
        <ecNumber evidence="2">3.6.1.7</ecNumber>
    </recommendedName>
</protein>
<dbReference type="InterPro" id="IPR020456">
    <property type="entry name" value="Acylphosphatase"/>
</dbReference>
<comment type="similarity">
    <text evidence="1 6">Belongs to the acylphosphatase family.</text>
</comment>
<keyword evidence="9" id="KW-1185">Reference proteome</keyword>
<comment type="catalytic activity">
    <reaction evidence="4">
        <text>an acyl phosphate + H2O = a carboxylate + phosphate + H(+)</text>
        <dbReference type="Rhea" id="RHEA:14965"/>
        <dbReference type="ChEBI" id="CHEBI:15377"/>
        <dbReference type="ChEBI" id="CHEBI:15378"/>
        <dbReference type="ChEBI" id="CHEBI:29067"/>
        <dbReference type="ChEBI" id="CHEBI:43474"/>
        <dbReference type="ChEBI" id="CHEBI:59918"/>
        <dbReference type="EC" id="3.6.1.7"/>
    </reaction>
</comment>
<dbReference type="EC" id="3.6.1.7" evidence="2"/>
<evidence type="ECO:0000256" key="1">
    <source>
        <dbReference type="ARBA" id="ARBA00005614"/>
    </source>
</evidence>
<dbReference type="InterPro" id="IPR036046">
    <property type="entry name" value="Acylphosphatase-like_dom_sf"/>
</dbReference>
<dbReference type="Gene3D" id="3.30.70.100">
    <property type="match status" value="1"/>
</dbReference>
<proteinExistence type="inferred from homology"/>
<dbReference type="AlphaFoldDB" id="A0A9P0HRN3"/>
<gene>
    <name evidence="8" type="ORF">NEZAVI_LOCUS14863</name>
</gene>
<evidence type="ECO:0000256" key="3">
    <source>
        <dbReference type="ARBA" id="ARBA00022801"/>
    </source>
</evidence>
<name>A0A9P0HRN3_NEZVI</name>
<evidence type="ECO:0000259" key="7">
    <source>
        <dbReference type="PROSITE" id="PS51160"/>
    </source>
</evidence>
<evidence type="ECO:0000256" key="5">
    <source>
        <dbReference type="PROSITE-ProRule" id="PRU00520"/>
    </source>
</evidence>
<dbReference type="SUPFAM" id="SSF54975">
    <property type="entry name" value="Acylphosphatase/BLUF domain-like"/>
    <property type="match status" value="1"/>
</dbReference>
<organism evidence="8 9">
    <name type="scientific">Nezara viridula</name>
    <name type="common">Southern green stink bug</name>
    <name type="synonym">Cimex viridulus</name>
    <dbReference type="NCBI Taxonomy" id="85310"/>
    <lineage>
        <taxon>Eukaryota</taxon>
        <taxon>Metazoa</taxon>
        <taxon>Ecdysozoa</taxon>
        <taxon>Arthropoda</taxon>
        <taxon>Hexapoda</taxon>
        <taxon>Insecta</taxon>
        <taxon>Pterygota</taxon>
        <taxon>Neoptera</taxon>
        <taxon>Paraneoptera</taxon>
        <taxon>Hemiptera</taxon>
        <taxon>Heteroptera</taxon>
        <taxon>Panheteroptera</taxon>
        <taxon>Pentatomomorpha</taxon>
        <taxon>Pentatomoidea</taxon>
        <taxon>Pentatomidae</taxon>
        <taxon>Pentatominae</taxon>
        <taxon>Nezara</taxon>
    </lineage>
</organism>
<dbReference type="FunFam" id="3.30.70.100:FF:000011">
    <property type="entry name" value="Acylphosphatase"/>
    <property type="match status" value="1"/>
</dbReference>
<dbReference type="PANTHER" id="PTHR10029">
    <property type="entry name" value="ACYLPHOSPHATASE"/>
    <property type="match status" value="1"/>
</dbReference>
<dbReference type="OrthoDB" id="7961613at2759"/>
<dbReference type="GO" id="GO:0003998">
    <property type="term" value="F:acylphosphatase activity"/>
    <property type="evidence" value="ECO:0007669"/>
    <property type="project" value="UniProtKB-EC"/>
</dbReference>
<dbReference type="PANTHER" id="PTHR10029:SF10">
    <property type="entry name" value="GEO08407P1"/>
    <property type="match status" value="1"/>
</dbReference>
<evidence type="ECO:0000313" key="9">
    <source>
        <dbReference type="Proteomes" id="UP001152798"/>
    </source>
</evidence>
<accession>A0A9P0HRN3</accession>
<evidence type="ECO:0000256" key="2">
    <source>
        <dbReference type="ARBA" id="ARBA00012150"/>
    </source>
</evidence>
<dbReference type="InterPro" id="IPR001792">
    <property type="entry name" value="Acylphosphatase-like_dom"/>
</dbReference>
<evidence type="ECO:0000256" key="6">
    <source>
        <dbReference type="RuleBase" id="RU004168"/>
    </source>
</evidence>
<dbReference type="Pfam" id="PF00708">
    <property type="entry name" value="Acylphosphatase"/>
    <property type="match status" value="1"/>
</dbReference>
<reference evidence="8" key="1">
    <citation type="submission" date="2022-01" db="EMBL/GenBank/DDBJ databases">
        <authorList>
            <person name="King R."/>
        </authorList>
    </citation>
    <scope>NUCLEOTIDE SEQUENCE</scope>
</reference>
<dbReference type="PRINTS" id="PR00112">
    <property type="entry name" value="ACYLPHPHTASE"/>
</dbReference>
<sequence length="102" mass="11700">MGPEEEAAPIVSVEFEVFGHVQGVYFTKYCRDMALYLELGGWVKNSRRGTIVGKIQGTKPKVEEMVAWLSRTGSPGCKIERCELRDFEYLARQDFRGFSIRF</sequence>
<comment type="caution">
    <text evidence="5">Lacks conserved residue(s) required for the propagation of feature annotation.</text>
</comment>